<evidence type="ECO:0000313" key="3">
    <source>
        <dbReference type="Proteomes" id="UP001146351"/>
    </source>
</evidence>
<gene>
    <name evidence="2" type="ORF">N7492_001586</name>
</gene>
<feature type="region of interest" description="Disordered" evidence="1">
    <location>
        <begin position="1"/>
        <end position="21"/>
    </location>
</feature>
<name>A0A9W9M004_9EURO</name>
<keyword evidence="3" id="KW-1185">Reference proteome</keyword>
<dbReference type="Proteomes" id="UP001146351">
    <property type="component" value="Unassembled WGS sequence"/>
</dbReference>
<dbReference type="OrthoDB" id="76567at2759"/>
<evidence type="ECO:0000313" key="2">
    <source>
        <dbReference type="EMBL" id="KAJ5183970.1"/>
    </source>
</evidence>
<protein>
    <submittedName>
        <fullName evidence="2">Uncharacterized protein</fullName>
    </submittedName>
</protein>
<proteinExistence type="predicted"/>
<feature type="region of interest" description="Disordered" evidence="1">
    <location>
        <begin position="55"/>
        <end position="106"/>
    </location>
</feature>
<reference evidence="2" key="2">
    <citation type="journal article" date="2023" name="IMA Fungus">
        <title>Comparative genomic study of the Penicillium genus elucidates a diverse pangenome and 15 lateral gene transfer events.</title>
        <authorList>
            <person name="Petersen C."/>
            <person name="Sorensen T."/>
            <person name="Nielsen M.R."/>
            <person name="Sondergaard T.E."/>
            <person name="Sorensen J.L."/>
            <person name="Fitzpatrick D.A."/>
            <person name="Frisvad J.C."/>
            <person name="Nielsen K.L."/>
        </authorList>
    </citation>
    <scope>NUCLEOTIDE SEQUENCE</scope>
    <source>
        <strain evidence="2">IBT 21917</strain>
    </source>
</reference>
<evidence type="ECO:0000256" key="1">
    <source>
        <dbReference type="SAM" id="MobiDB-lite"/>
    </source>
</evidence>
<organism evidence="2 3">
    <name type="scientific">Penicillium capsulatum</name>
    <dbReference type="NCBI Taxonomy" id="69766"/>
    <lineage>
        <taxon>Eukaryota</taxon>
        <taxon>Fungi</taxon>
        <taxon>Dikarya</taxon>
        <taxon>Ascomycota</taxon>
        <taxon>Pezizomycotina</taxon>
        <taxon>Eurotiomycetes</taxon>
        <taxon>Eurotiomycetidae</taxon>
        <taxon>Eurotiales</taxon>
        <taxon>Aspergillaceae</taxon>
        <taxon>Penicillium</taxon>
    </lineage>
</organism>
<dbReference type="EMBL" id="JAPQKO010000001">
    <property type="protein sequence ID" value="KAJ5183970.1"/>
    <property type="molecule type" value="Genomic_DNA"/>
</dbReference>
<feature type="compositionally biased region" description="Basic and acidic residues" evidence="1">
    <location>
        <begin position="86"/>
        <end position="98"/>
    </location>
</feature>
<accession>A0A9W9M004</accession>
<sequence length="314" mass="35140">MLASGRQVSHGDDFLQGLPSNIPRYKYEGQTQFLMIMDIELRRLERSLLASARKQGAAPDEADPEIKVDPQLSRHVQRGNKPQTNSRRDTRSLLKSESSDFISAHQPTDEIPDIKLPSDCVLFDIPANLLLAKMVTVIHSDIGQFVNGELTIAIHGMGLRNNFRFYARATIRGQDRGKEGDQGWGPLPAPESHPDKPTVTLEVGVSESHAKLRRDVDWWLHPDKGNANMTVTIKVDRKHPGLTIDRWERTDGVVQSTQQIDISKVNGIAQVNASLVIPFESLFLRQPTGNESDITLDQGTLRILAERTWLSQGF</sequence>
<feature type="region of interest" description="Disordered" evidence="1">
    <location>
        <begin position="174"/>
        <end position="196"/>
    </location>
</feature>
<dbReference type="AlphaFoldDB" id="A0A9W9M004"/>
<comment type="caution">
    <text evidence="2">The sequence shown here is derived from an EMBL/GenBank/DDBJ whole genome shotgun (WGS) entry which is preliminary data.</text>
</comment>
<reference evidence="2" key="1">
    <citation type="submission" date="2022-11" db="EMBL/GenBank/DDBJ databases">
        <authorList>
            <person name="Petersen C."/>
        </authorList>
    </citation>
    <scope>NUCLEOTIDE SEQUENCE</scope>
    <source>
        <strain evidence="2">IBT 21917</strain>
    </source>
</reference>